<dbReference type="Gene3D" id="3.30.70.920">
    <property type="match status" value="1"/>
</dbReference>
<dbReference type="Proteomes" id="UP001172738">
    <property type="component" value="Unassembled WGS sequence"/>
</dbReference>
<feature type="domain" description="HTH asnC-type" evidence="4">
    <location>
        <begin position="1"/>
        <end position="62"/>
    </location>
</feature>
<dbReference type="InterPro" id="IPR000485">
    <property type="entry name" value="AsnC-type_HTH_dom"/>
</dbReference>
<keyword evidence="2" id="KW-0238">DNA-binding</keyword>
<organism evidence="5 6">
    <name type="scientific">Demequina zhanjiangensis</name>
    <dbReference type="NCBI Taxonomy" id="3051659"/>
    <lineage>
        <taxon>Bacteria</taxon>
        <taxon>Bacillati</taxon>
        <taxon>Actinomycetota</taxon>
        <taxon>Actinomycetes</taxon>
        <taxon>Micrococcales</taxon>
        <taxon>Demequinaceae</taxon>
        <taxon>Demequina</taxon>
    </lineage>
</organism>
<protein>
    <submittedName>
        <fullName evidence="5">Lrp/AsnC family transcriptional regulator</fullName>
    </submittedName>
</protein>
<dbReference type="PROSITE" id="PS50956">
    <property type="entry name" value="HTH_ASNC_2"/>
    <property type="match status" value="1"/>
</dbReference>
<proteinExistence type="predicted"/>
<dbReference type="InterPro" id="IPR019885">
    <property type="entry name" value="Tscrpt_reg_HTH_AsnC-type_CS"/>
</dbReference>
<dbReference type="RefSeq" id="WP_301127271.1">
    <property type="nucleotide sequence ID" value="NZ_JAUHPV010000003.1"/>
</dbReference>
<dbReference type="Pfam" id="PF01037">
    <property type="entry name" value="AsnC_trans_reg"/>
    <property type="match status" value="1"/>
</dbReference>
<dbReference type="SUPFAM" id="SSF46785">
    <property type="entry name" value="Winged helix' DNA-binding domain"/>
    <property type="match status" value="1"/>
</dbReference>
<gene>
    <name evidence="5" type="ORF">QQX04_06190</name>
</gene>
<reference evidence="5" key="1">
    <citation type="submission" date="2023-06" db="EMBL/GenBank/DDBJ databases">
        <title>SYSU T00b26.</title>
        <authorList>
            <person name="Gao L."/>
            <person name="Fang B.-Z."/>
            <person name="Li W.-J."/>
        </authorList>
    </citation>
    <scope>NUCLEOTIDE SEQUENCE</scope>
    <source>
        <strain evidence="5">SYSU T00b26</strain>
    </source>
</reference>
<evidence type="ECO:0000256" key="2">
    <source>
        <dbReference type="ARBA" id="ARBA00023125"/>
    </source>
</evidence>
<keyword evidence="1" id="KW-0805">Transcription regulation</keyword>
<dbReference type="SMART" id="SM00344">
    <property type="entry name" value="HTH_ASNC"/>
    <property type="match status" value="1"/>
</dbReference>
<dbReference type="InterPro" id="IPR019888">
    <property type="entry name" value="Tscrpt_reg_AsnC-like"/>
</dbReference>
<dbReference type="PRINTS" id="PR00033">
    <property type="entry name" value="HTHASNC"/>
</dbReference>
<dbReference type="PROSITE" id="PS00519">
    <property type="entry name" value="HTH_ASNC_1"/>
    <property type="match status" value="1"/>
</dbReference>
<dbReference type="EMBL" id="JAUHPV010000003">
    <property type="protein sequence ID" value="MDN4472579.1"/>
    <property type="molecule type" value="Genomic_DNA"/>
</dbReference>
<dbReference type="InterPro" id="IPR011991">
    <property type="entry name" value="ArsR-like_HTH"/>
</dbReference>
<dbReference type="PANTHER" id="PTHR30154">
    <property type="entry name" value="LEUCINE-RESPONSIVE REGULATORY PROTEIN"/>
    <property type="match status" value="1"/>
</dbReference>
<keyword evidence="6" id="KW-1185">Reference proteome</keyword>
<keyword evidence="3" id="KW-0804">Transcription</keyword>
<evidence type="ECO:0000259" key="4">
    <source>
        <dbReference type="PROSITE" id="PS50956"/>
    </source>
</evidence>
<evidence type="ECO:0000256" key="3">
    <source>
        <dbReference type="ARBA" id="ARBA00023163"/>
    </source>
</evidence>
<evidence type="ECO:0000256" key="1">
    <source>
        <dbReference type="ARBA" id="ARBA00023015"/>
    </source>
</evidence>
<dbReference type="CDD" id="cd00090">
    <property type="entry name" value="HTH_ARSR"/>
    <property type="match status" value="1"/>
</dbReference>
<dbReference type="SUPFAM" id="SSF54909">
    <property type="entry name" value="Dimeric alpha+beta barrel"/>
    <property type="match status" value="1"/>
</dbReference>
<dbReference type="Pfam" id="PF13412">
    <property type="entry name" value="HTH_24"/>
    <property type="match status" value="1"/>
</dbReference>
<dbReference type="InterPro" id="IPR019887">
    <property type="entry name" value="Tscrpt_reg_AsnC/Lrp_C"/>
</dbReference>
<accession>A0ABT8G1I6</accession>
<dbReference type="InterPro" id="IPR011008">
    <property type="entry name" value="Dimeric_a/b-barrel"/>
</dbReference>
<dbReference type="PANTHER" id="PTHR30154:SF34">
    <property type="entry name" value="TRANSCRIPTIONAL REGULATOR AZLB"/>
    <property type="match status" value="1"/>
</dbReference>
<evidence type="ECO:0000313" key="6">
    <source>
        <dbReference type="Proteomes" id="UP001172738"/>
    </source>
</evidence>
<evidence type="ECO:0000313" key="5">
    <source>
        <dbReference type="EMBL" id="MDN4472579.1"/>
    </source>
</evidence>
<comment type="caution">
    <text evidence="5">The sequence shown here is derived from an EMBL/GenBank/DDBJ whole genome shotgun (WGS) entry which is preliminary data.</text>
</comment>
<name>A0ABT8G1I6_9MICO</name>
<dbReference type="Gene3D" id="1.10.10.10">
    <property type="entry name" value="Winged helix-like DNA-binding domain superfamily/Winged helix DNA-binding domain"/>
    <property type="match status" value="1"/>
</dbReference>
<dbReference type="InterPro" id="IPR036390">
    <property type="entry name" value="WH_DNA-bd_sf"/>
</dbReference>
<dbReference type="InterPro" id="IPR036388">
    <property type="entry name" value="WH-like_DNA-bd_sf"/>
</dbReference>
<sequence>MDAIDREILAIVQSEGRISATELAQRIGLSLTPCHRRLRALEDSGVIRGYRAEVDPHQVDLTFATVVSVTLQNVAPGDFLDFEQAVVDLPEVVQAQRLFGNPDYMLQVVCRDLKAFQELFDTRLSALPGVQRLESTLVMKDIVPHRGLPI</sequence>